<dbReference type="CDD" id="cd13831">
    <property type="entry name" value="HU"/>
    <property type="match status" value="1"/>
</dbReference>
<proteinExistence type="inferred from homology"/>
<reference evidence="5 6" key="1">
    <citation type="submission" date="2016-11" db="EMBL/GenBank/DDBJ databases">
        <authorList>
            <person name="Jaros S."/>
            <person name="Januszkiewicz K."/>
            <person name="Wedrychowicz H."/>
        </authorList>
    </citation>
    <scope>NUCLEOTIDE SEQUENCE [LARGE SCALE GENOMIC DNA]</scope>
    <source>
        <strain evidence="5 6">DSM 43832</strain>
    </source>
</reference>
<dbReference type="PANTHER" id="PTHR33175:SF3">
    <property type="entry name" value="DNA-BINDING PROTEIN HU-BETA"/>
    <property type="match status" value="1"/>
</dbReference>
<dbReference type="AlphaFoldDB" id="A0A1M6QKH8"/>
<dbReference type="InterPro" id="IPR000119">
    <property type="entry name" value="Hist_DNA-bd"/>
</dbReference>
<keyword evidence="6" id="KW-1185">Reference proteome</keyword>
<organism evidence="5 6">
    <name type="scientific">Pseudonocardia thermophila</name>
    <dbReference type="NCBI Taxonomy" id="1848"/>
    <lineage>
        <taxon>Bacteria</taxon>
        <taxon>Bacillati</taxon>
        <taxon>Actinomycetota</taxon>
        <taxon>Actinomycetes</taxon>
        <taxon>Pseudonocardiales</taxon>
        <taxon>Pseudonocardiaceae</taxon>
        <taxon>Pseudonocardia</taxon>
    </lineage>
</organism>
<dbReference type="GO" id="GO:0005829">
    <property type="term" value="C:cytosol"/>
    <property type="evidence" value="ECO:0007669"/>
    <property type="project" value="TreeGrafter"/>
</dbReference>
<accession>A0A1M6QKH8</accession>
<dbReference type="Pfam" id="PF00216">
    <property type="entry name" value="Bac_DNA_binding"/>
    <property type="match status" value="1"/>
</dbReference>
<keyword evidence="1" id="KW-0226">DNA condensation</keyword>
<dbReference type="OrthoDB" id="9799835at2"/>
<dbReference type="Proteomes" id="UP000184363">
    <property type="component" value="Unassembled WGS sequence"/>
</dbReference>
<dbReference type="InterPro" id="IPR010992">
    <property type="entry name" value="IHF-like_DNA-bd_dom_sf"/>
</dbReference>
<dbReference type="SMART" id="SM00411">
    <property type="entry name" value="BHL"/>
    <property type="match status" value="1"/>
</dbReference>
<sequence length="189" mass="19560">MNKSQLVHALAERLGDRRIAATAVDGLLETIVETVRTGEPVSITGFGVFESRERAARTARNPRTGETVEVPAATVPAFRPGTGFRNAVGGGAAAQPAAATATSTTAVEAPVEAPAEESPKPTKKTRSKQSFAADTEPEKTAKPGKKAKASEEQASEGKAEGKAEGKVKGGKKTKAKDGAEKPKAKRGKK</sequence>
<evidence type="ECO:0000256" key="4">
    <source>
        <dbReference type="SAM" id="MobiDB-lite"/>
    </source>
</evidence>
<evidence type="ECO:0000313" key="5">
    <source>
        <dbReference type="EMBL" id="SHK20553.1"/>
    </source>
</evidence>
<dbReference type="GO" id="GO:0003677">
    <property type="term" value="F:DNA binding"/>
    <property type="evidence" value="ECO:0007669"/>
    <property type="project" value="UniProtKB-KW"/>
</dbReference>
<dbReference type="SUPFAM" id="SSF47729">
    <property type="entry name" value="IHF-like DNA-binding proteins"/>
    <property type="match status" value="1"/>
</dbReference>
<dbReference type="GO" id="GO:0030261">
    <property type="term" value="P:chromosome condensation"/>
    <property type="evidence" value="ECO:0007669"/>
    <property type="project" value="UniProtKB-KW"/>
</dbReference>
<dbReference type="STRING" id="1848.SAMN05443637_103373"/>
<name>A0A1M6QKH8_PSETH</name>
<evidence type="ECO:0000256" key="2">
    <source>
        <dbReference type="ARBA" id="ARBA00023125"/>
    </source>
</evidence>
<feature type="region of interest" description="Disordered" evidence="4">
    <location>
        <begin position="89"/>
        <end position="189"/>
    </location>
</feature>
<dbReference type="PROSITE" id="PS00045">
    <property type="entry name" value="HISTONE_LIKE"/>
    <property type="match status" value="1"/>
</dbReference>
<dbReference type="InterPro" id="IPR020816">
    <property type="entry name" value="Histone-like_DNA-bd_CS"/>
</dbReference>
<protein>
    <submittedName>
        <fullName evidence="5">DNA-binding protein HU-beta</fullName>
    </submittedName>
</protein>
<evidence type="ECO:0000313" key="6">
    <source>
        <dbReference type="Proteomes" id="UP000184363"/>
    </source>
</evidence>
<evidence type="ECO:0000256" key="3">
    <source>
        <dbReference type="RuleBase" id="RU003939"/>
    </source>
</evidence>
<dbReference type="PANTHER" id="PTHR33175">
    <property type="entry name" value="DNA-BINDING PROTEIN HU"/>
    <property type="match status" value="1"/>
</dbReference>
<dbReference type="PRINTS" id="PR01727">
    <property type="entry name" value="DNABINDINGHU"/>
</dbReference>
<feature type="compositionally biased region" description="Basic and acidic residues" evidence="4">
    <location>
        <begin position="148"/>
        <end position="167"/>
    </location>
</feature>
<comment type="similarity">
    <text evidence="3">Belongs to the bacterial histone-like protein family.</text>
</comment>
<dbReference type="RefSeq" id="WP_073455872.1">
    <property type="nucleotide sequence ID" value="NZ_FRAP01000003.1"/>
</dbReference>
<keyword evidence="2 5" id="KW-0238">DNA-binding</keyword>
<dbReference type="Gene3D" id="4.10.520.10">
    <property type="entry name" value="IHF-like DNA-binding proteins"/>
    <property type="match status" value="1"/>
</dbReference>
<feature type="compositionally biased region" description="Low complexity" evidence="4">
    <location>
        <begin position="93"/>
        <end position="113"/>
    </location>
</feature>
<gene>
    <name evidence="5" type="ORF">SAMN05443637_103373</name>
</gene>
<evidence type="ECO:0000256" key="1">
    <source>
        <dbReference type="ARBA" id="ARBA00023067"/>
    </source>
</evidence>
<dbReference type="GO" id="GO:0030527">
    <property type="term" value="F:structural constituent of chromatin"/>
    <property type="evidence" value="ECO:0007669"/>
    <property type="project" value="InterPro"/>
</dbReference>
<dbReference type="EMBL" id="FRAP01000003">
    <property type="protein sequence ID" value="SHK20553.1"/>
    <property type="molecule type" value="Genomic_DNA"/>
</dbReference>